<gene>
    <name evidence="1" type="ORF">ERS852523_04082</name>
</gene>
<dbReference type="RefSeq" id="WP_055153844.1">
    <property type="nucleotide sequence ID" value="NZ_CZAW01000079.1"/>
</dbReference>
<sequence>MKTRNEIYQGEGAQLLRFISTYHSLQYEQVLRLFSKNRESIKSLITSLVKQKRIIYDKENGLLCDSQESANNPDYGMIASFWVLLDFKNAIVYHTDGEFPVKLNFFSKDEWYEVLYVPQEQEYLINHVMESQTKSDAKRLVVLESEEQASKIYITGVIAFCLVDSSTGSVSYYAKK</sequence>
<proteinExistence type="predicted"/>
<reference evidence="1 2" key="1">
    <citation type="submission" date="2015-09" db="EMBL/GenBank/DDBJ databases">
        <authorList>
            <consortium name="Pathogen Informatics"/>
        </authorList>
    </citation>
    <scope>NUCLEOTIDE SEQUENCE [LARGE SCALE GENOMIC DNA]</scope>
    <source>
        <strain evidence="1 2">2789STDY5834911</strain>
    </source>
</reference>
<evidence type="ECO:0000313" key="2">
    <source>
        <dbReference type="Proteomes" id="UP000095712"/>
    </source>
</evidence>
<dbReference type="AlphaFoldDB" id="A0A174TVH1"/>
<name>A0A174TVH1_9FIRM</name>
<dbReference type="InterPro" id="IPR043752">
    <property type="entry name" value="DUF5697"/>
</dbReference>
<protein>
    <submittedName>
        <fullName evidence="1">Uncharacterized protein</fullName>
    </submittedName>
</protein>
<evidence type="ECO:0000313" key="1">
    <source>
        <dbReference type="EMBL" id="CUQ13076.1"/>
    </source>
</evidence>
<organism evidence="1 2">
    <name type="scientific">Blautia wexlerae</name>
    <dbReference type="NCBI Taxonomy" id="418240"/>
    <lineage>
        <taxon>Bacteria</taxon>
        <taxon>Bacillati</taxon>
        <taxon>Bacillota</taxon>
        <taxon>Clostridia</taxon>
        <taxon>Lachnospirales</taxon>
        <taxon>Lachnospiraceae</taxon>
        <taxon>Blautia</taxon>
    </lineage>
</organism>
<dbReference type="Proteomes" id="UP000095712">
    <property type="component" value="Unassembled WGS sequence"/>
</dbReference>
<accession>A0A174TVH1</accession>
<dbReference type="Pfam" id="PF18954">
    <property type="entry name" value="DUF5697"/>
    <property type="match status" value="1"/>
</dbReference>
<dbReference type="EMBL" id="CZAW01000079">
    <property type="protein sequence ID" value="CUQ13076.1"/>
    <property type="molecule type" value="Genomic_DNA"/>
</dbReference>
<dbReference type="OrthoDB" id="1908366at2"/>